<feature type="signal peptide" evidence="1">
    <location>
        <begin position="1"/>
        <end position="27"/>
    </location>
</feature>
<dbReference type="InterPro" id="IPR036682">
    <property type="entry name" value="OS_D_A10/PebIII_sf"/>
</dbReference>
<gene>
    <name evidence="2" type="primary">CSP2</name>
</gene>
<dbReference type="SUPFAM" id="SSF100910">
    <property type="entry name" value="Chemosensory protein Csp2"/>
    <property type="match status" value="1"/>
</dbReference>
<accession>A0A0C5K0Z7</accession>
<dbReference type="Pfam" id="PF03392">
    <property type="entry name" value="OS-D"/>
    <property type="match status" value="1"/>
</dbReference>
<feature type="chain" id="PRO_5002178930" evidence="1">
    <location>
        <begin position="28"/>
        <end position="111"/>
    </location>
</feature>
<dbReference type="InterPro" id="IPR005055">
    <property type="entry name" value="A10/PebIII"/>
</dbReference>
<sequence>MKLLVVLFTIAFAIILSFSLCKGEANAANNNDIDSLLADKNFVRRQIHCVLGKARCDKFGNNLKASIPKVISQNCQSCTPEEAANANKIVSFVKQNYPDVWKKVAQRYSGQ</sequence>
<name>A0A0C5K0Z7_9HEMI</name>
<dbReference type="PANTHER" id="PTHR11257">
    <property type="entry name" value="CHEMOSENSORY PROTEIN-RELATED"/>
    <property type="match status" value="1"/>
</dbReference>
<organism evidence="2">
    <name type="scientific">Phenacoccus solenopsis</name>
    <name type="common">Solenopsis mealybug</name>
    <dbReference type="NCBI Taxonomy" id="483260"/>
    <lineage>
        <taxon>Eukaryota</taxon>
        <taxon>Metazoa</taxon>
        <taxon>Ecdysozoa</taxon>
        <taxon>Arthropoda</taxon>
        <taxon>Hexapoda</taxon>
        <taxon>Insecta</taxon>
        <taxon>Pterygota</taxon>
        <taxon>Neoptera</taxon>
        <taxon>Paraneoptera</taxon>
        <taxon>Hemiptera</taxon>
        <taxon>Sternorrhyncha</taxon>
        <taxon>Coccoidea</taxon>
        <taxon>Pseudococcidae</taxon>
        <taxon>Phenacoccus</taxon>
    </lineage>
</organism>
<proteinExistence type="evidence at transcript level"/>
<keyword evidence="1" id="KW-0732">Signal</keyword>
<dbReference type="Gene3D" id="1.10.2080.10">
    <property type="entry name" value="Insect odorant-binding protein A10/Ejaculatory bulb-specific protein 3"/>
    <property type="match status" value="1"/>
</dbReference>
<dbReference type="AlphaFoldDB" id="A0A0C5K0Z7"/>
<protein>
    <submittedName>
        <fullName evidence="2">Chemosensory protein</fullName>
    </submittedName>
</protein>
<evidence type="ECO:0000256" key="1">
    <source>
        <dbReference type="SAM" id="SignalP"/>
    </source>
</evidence>
<dbReference type="EMBL" id="KP645390">
    <property type="protein sequence ID" value="AJP61952.1"/>
    <property type="molecule type" value="mRNA"/>
</dbReference>
<reference evidence="2" key="1">
    <citation type="submission" date="2015-01" db="EMBL/GenBank/DDBJ databases">
        <title>Identification and expression pattern of chemosensory protein gene in Phenacoccus solenopsis Tinsley.</title>
        <authorList>
            <person name="Zhao J.V."/>
        </authorList>
    </citation>
    <scope>NUCLEOTIDE SEQUENCE</scope>
</reference>
<evidence type="ECO:0000313" key="2">
    <source>
        <dbReference type="EMBL" id="AJP61952.1"/>
    </source>
</evidence>